<keyword evidence="3" id="KW-1185">Reference proteome</keyword>
<accession>A0A1G8KAZ6</accession>
<sequence length="99" mass="11295">MNNFRWLAPFTGRRRRFMGWSRRNNRGGMGMGMLFTLIGVGATAAWAGMTQRNNNDTNKEGGNNQALQNMLSTVQERMPKNQTAFSEELSPKTEKHEEK</sequence>
<organism evidence="2 3">
    <name type="scientific">Alteribacillus persepolensis</name>
    <dbReference type="NCBI Taxonomy" id="568899"/>
    <lineage>
        <taxon>Bacteria</taxon>
        <taxon>Bacillati</taxon>
        <taxon>Bacillota</taxon>
        <taxon>Bacilli</taxon>
        <taxon>Bacillales</taxon>
        <taxon>Bacillaceae</taxon>
        <taxon>Alteribacillus</taxon>
    </lineage>
</organism>
<dbReference type="AlphaFoldDB" id="A0A1G8KAZ6"/>
<feature type="compositionally biased region" description="Polar residues" evidence="1">
    <location>
        <begin position="70"/>
        <end position="85"/>
    </location>
</feature>
<protein>
    <submittedName>
        <fullName evidence="2">Uncharacterized protein</fullName>
    </submittedName>
</protein>
<dbReference type="EMBL" id="FNDK01000044">
    <property type="protein sequence ID" value="SDI40591.1"/>
    <property type="molecule type" value="Genomic_DNA"/>
</dbReference>
<dbReference type="STRING" id="568899.SAMN05192534_14415"/>
<gene>
    <name evidence="2" type="ORF">SAMN05192534_14415</name>
</gene>
<reference evidence="2 3" key="1">
    <citation type="submission" date="2016-10" db="EMBL/GenBank/DDBJ databases">
        <authorList>
            <person name="de Groot N.N."/>
        </authorList>
    </citation>
    <scope>NUCLEOTIDE SEQUENCE [LARGE SCALE GENOMIC DNA]</scope>
    <source>
        <strain evidence="2 3">DSM 21632</strain>
    </source>
</reference>
<dbReference type="Proteomes" id="UP000199163">
    <property type="component" value="Unassembled WGS sequence"/>
</dbReference>
<evidence type="ECO:0000256" key="1">
    <source>
        <dbReference type="SAM" id="MobiDB-lite"/>
    </source>
</evidence>
<evidence type="ECO:0000313" key="3">
    <source>
        <dbReference type="Proteomes" id="UP000199163"/>
    </source>
</evidence>
<name>A0A1G8KAZ6_9BACI</name>
<feature type="region of interest" description="Disordered" evidence="1">
    <location>
        <begin position="70"/>
        <end position="99"/>
    </location>
</feature>
<feature type="compositionally biased region" description="Basic and acidic residues" evidence="1">
    <location>
        <begin position="89"/>
        <end position="99"/>
    </location>
</feature>
<dbReference type="RefSeq" id="WP_091276957.1">
    <property type="nucleotide sequence ID" value="NZ_FNDK01000044.1"/>
</dbReference>
<proteinExistence type="predicted"/>
<evidence type="ECO:0000313" key="2">
    <source>
        <dbReference type="EMBL" id="SDI40591.1"/>
    </source>
</evidence>